<evidence type="ECO:0000259" key="1">
    <source>
        <dbReference type="Pfam" id="PF01261"/>
    </source>
</evidence>
<proteinExistence type="predicted"/>
<sequence length="256" mass="28478">MVKTEYGLQMYSLRDVTDKDLKGSLEKVAQMGYRYVEFAGFFGHTATEVKSWLDEYGLVCSGTHTPGSALAAEVIDETIAYHKGIGCGSLIIPGMDWSSEEKMEQNIALLNTAQKKLWENGIALGYHNHSAEFFPTAYGKIIEEEIISRTNVELEVDTFWAFNAGIDPVAFCEKMKQRIRVIHLKDGIPCRRSCRNASSCHEGVRGTSVGEGEAPVEAVRDWAIRNHVLMVIESEGCEPTGMEEVKRCISFLSGLE</sequence>
<dbReference type="AlphaFoldDB" id="A0A2K4ZJ53"/>
<dbReference type="Pfam" id="PF01261">
    <property type="entry name" value="AP_endonuc_2"/>
    <property type="match status" value="1"/>
</dbReference>
<dbReference type="InterPro" id="IPR013022">
    <property type="entry name" value="Xyl_isomerase-like_TIM-brl"/>
</dbReference>
<dbReference type="InterPro" id="IPR050312">
    <property type="entry name" value="IolE/XylAMocC-like"/>
</dbReference>
<dbReference type="OrthoDB" id="9798407at2"/>
<gene>
    <name evidence="2" type="ORF">AMURIS_03221</name>
</gene>
<dbReference type="GO" id="GO:0016853">
    <property type="term" value="F:isomerase activity"/>
    <property type="evidence" value="ECO:0007669"/>
    <property type="project" value="UniProtKB-KW"/>
</dbReference>
<dbReference type="InterPro" id="IPR036237">
    <property type="entry name" value="Xyl_isomerase-like_sf"/>
</dbReference>
<dbReference type="SUPFAM" id="SSF51658">
    <property type="entry name" value="Xylose isomerase-like"/>
    <property type="match status" value="1"/>
</dbReference>
<accession>A0A2K4ZJ53</accession>
<evidence type="ECO:0000313" key="2">
    <source>
        <dbReference type="EMBL" id="SOY30490.1"/>
    </source>
</evidence>
<dbReference type="RefSeq" id="WP_146040081.1">
    <property type="nucleotide sequence ID" value="NZ_JANJZD010000001.1"/>
</dbReference>
<organism evidence="2 3">
    <name type="scientific">Acetatifactor muris</name>
    <dbReference type="NCBI Taxonomy" id="879566"/>
    <lineage>
        <taxon>Bacteria</taxon>
        <taxon>Bacillati</taxon>
        <taxon>Bacillota</taxon>
        <taxon>Clostridia</taxon>
        <taxon>Lachnospirales</taxon>
        <taxon>Lachnospiraceae</taxon>
        <taxon>Acetatifactor</taxon>
    </lineage>
</organism>
<feature type="domain" description="Xylose isomerase-like TIM barrel" evidence="1">
    <location>
        <begin position="25"/>
        <end position="221"/>
    </location>
</feature>
<evidence type="ECO:0000313" key="3">
    <source>
        <dbReference type="Proteomes" id="UP000236311"/>
    </source>
</evidence>
<name>A0A2K4ZJ53_9FIRM</name>
<dbReference type="EMBL" id="OFSM01000016">
    <property type="protein sequence ID" value="SOY30490.1"/>
    <property type="molecule type" value="Genomic_DNA"/>
</dbReference>
<keyword evidence="3" id="KW-1185">Reference proteome</keyword>
<dbReference type="Proteomes" id="UP000236311">
    <property type="component" value="Unassembled WGS sequence"/>
</dbReference>
<dbReference type="PANTHER" id="PTHR12110:SF41">
    <property type="entry name" value="INOSOSE DEHYDRATASE"/>
    <property type="match status" value="1"/>
</dbReference>
<dbReference type="Gene3D" id="3.20.20.150">
    <property type="entry name" value="Divalent-metal-dependent TIM barrel enzymes"/>
    <property type="match status" value="1"/>
</dbReference>
<protein>
    <submittedName>
        <fullName evidence="2">Xylose isomerase-like TIM barrel</fullName>
    </submittedName>
</protein>
<dbReference type="PANTHER" id="PTHR12110">
    <property type="entry name" value="HYDROXYPYRUVATE ISOMERASE"/>
    <property type="match status" value="1"/>
</dbReference>
<keyword evidence="2" id="KW-0413">Isomerase</keyword>
<reference evidence="2 3" key="1">
    <citation type="submission" date="2018-01" db="EMBL/GenBank/DDBJ databases">
        <authorList>
            <person name="Gaut B.S."/>
            <person name="Morton B.R."/>
            <person name="Clegg M.T."/>
            <person name="Duvall M.R."/>
        </authorList>
    </citation>
    <scope>NUCLEOTIDE SEQUENCE [LARGE SCALE GENOMIC DNA]</scope>
    <source>
        <strain evidence="2">GP69</strain>
    </source>
</reference>